<dbReference type="PANTHER" id="PTHR46093:SF18">
    <property type="entry name" value="FIBRONECTIN TYPE-III DOMAIN-CONTAINING PROTEIN"/>
    <property type="match status" value="1"/>
</dbReference>
<keyword evidence="1" id="KW-0880">Kelch repeat</keyword>
<keyword evidence="2" id="KW-0677">Repeat</keyword>
<protein>
    <submittedName>
        <fullName evidence="4">Uncharacterized protein</fullName>
    </submittedName>
</protein>
<dbReference type="AlphaFoldDB" id="A0A1R2BV99"/>
<gene>
    <name evidence="4" type="ORF">SteCoe_19255</name>
</gene>
<comment type="caution">
    <text evidence="4">The sequence shown here is derived from an EMBL/GenBank/DDBJ whole genome shotgun (WGS) entry which is preliminary data.</text>
</comment>
<evidence type="ECO:0000256" key="3">
    <source>
        <dbReference type="SAM" id="Coils"/>
    </source>
</evidence>
<dbReference type="Pfam" id="PF24681">
    <property type="entry name" value="Kelch_KLHDC2_KLHL20_DRC7"/>
    <property type="match status" value="2"/>
</dbReference>
<dbReference type="SUPFAM" id="SSF50965">
    <property type="entry name" value="Galactose oxidase, central domain"/>
    <property type="match status" value="1"/>
</dbReference>
<dbReference type="Proteomes" id="UP000187209">
    <property type="component" value="Unassembled WGS sequence"/>
</dbReference>
<evidence type="ECO:0000313" key="4">
    <source>
        <dbReference type="EMBL" id="OMJ80505.1"/>
    </source>
</evidence>
<sequence>MNTWFWEKLLPKGSCQPTSREGHTFHYNNKTSKWILFGGISSGRTSETLSLDTSTGLWDGLSKSPPPPERAYHTSWLDSEGQKLYIFGGQGGKREPLYDMHALCLKTGKWIKLGPSERPSGRIYSAGCIVKDHLYIFGGASAPSDMLNNDLWCLPFKEINWTLAEKEGHCPGWIELQTNYSPRQRKGHSMVSYDGVIYIFGGFYGTGYLNDLCCISPTNLQYSYPHIFGASPSPRAYHSCTITSKAKMIIFGGKGKASKHQNEIICDVFILDLVDLYWSSPFIAGFYPAPRYGAGIAWGININRSEQILIIGGIGKNYVGMDVFNLTEKEMDSNTQWYLEDVQSGKLKYQAVTETTLLSNRRKIRDLEGQNYNLQEKCEILDDEIYTLKGKLEEAEHEKNEISSTYLKITQNLNSEIKRNEKSIAHGIKYLDLQNQKNKLFEEKIARLSSILKDTESFLAIMNSAFYEMISSNLQEEFKTFSRDRMNRL</sequence>
<dbReference type="InterPro" id="IPR011043">
    <property type="entry name" value="Gal_Oxase/kelch_b-propeller"/>
</dbReference>
<reference evidence="4 5" key="1">
    <citation type="submission" date="2016-11" db="EMBL/GenBank/DDBJ databases">
        <title>The macronuclear genome of Stentor coeruleus: a giant cell with tiny introns.</title>
        <authorList>
            <person name="Slabodnick M."/>
            <person name="Ruby J.G."/>
            <person name="Reiff S.B."/>
            <person name="Swart E.C."/>
            <person name="Gosai S."/>
            <person name="Prabakaran S."/>
            <person name="Witkowska E."/>
            <person name="Larue G.E."/>
            <person name="Fisher S."/>
            <person name="Freeman R.M."/>
            <person name="Gunawardena J."/>
            <person name="Chu W."/>
            <person name="Stover N.A."/>
            <person name="Gregory B.D."/>
            <person name="Nowacki M."/>
            <person name="Derisi J."/>
            <person name="Roy S.W."/>
            <person name="Marshall W.F."/>
            <person name="Sood P."/>
        </authorList>
    </citation>
    <scope>NUCLEOTIDE SEQUENCE [LARGE SCALE GENOMIC DNA]</scope>
    <source>
        <strain evidence="4">WM001</strain>
    </source>
</reference>
<dbReference type="InterPro" id="IPR015915">
    <property type="entry name" value="Kelch-typ_b-propeller"/>
</dbReference>
<name>A0A1R2BV99_9CILI</name>
<dbReference type="Gene3D" id="2.120.10.80">
    <property type="entry name" value="Kelch-type beta propeller"/>
    <property type="match status" value="2"/>
</dbReference>
<evidence type="ECO:0000256" key="2">
    <source>
        <dbReference type="ARBA" id="ARBA00022737"/>
    </source>
</evidence>
<proteinExistence type="predicted"/>
<evidence type="ECO:0000313" key="5">
    <source>
        <dbReference type="Proteomes" id="UP000187209"/>
    </source>
</evidence>
<organism evidence="4 5">
    <name type="scientific">Stentor coeruleus</name>
    <dbReference type="NCBI Taxonomy" id="5963"/>
    <lineage>
        <taxon>Eukaryota</taxon>
        <taxon>Sar</taxon>
        <taxon>Alveolata</taxon>
        <taxon>Ciliophora</taxon>
        <taxon>Postciliodesmatophora</taxon>
        <taxon>Heterotrichea</taxon>
        <taxon>Heterotrichida</taxon>
        <taxon>Stentoridae</taxon>
        <taxon>Stentor</taxon>
    </lineage>
</organism>
<evidence type="ECO:0000256" key="1">
    <source>
        <dbReference type="ARBA" id="ARBA00022441"/>
    </source>
</evidence>
<dbReference type="OrthoDB" id="287390at2759"/>
<keyword evidence="5" id="KW-1185">Reference proteome</keyword>
<feature type="coiled-coil region" evidence="3">
    <location>
        <begin position="364"/>
        <end position="412"/>
    </location>
</feature>
<dbReference type="EMBL" id="MPUH01000421">
    <property type="protein sequence ID" value="OMJ80505.1"/>
    <property type="molecule type" value="Genomic_DNA"/>
</dbReference>
<keyword evidence="3" id="KW-0175">Coiled coil</keyword>
<dbReference type="PANTHER" id="PTHR46093">
    <property type="entry name" value="ACYL-COA-BINDING DOMAIN-CONTAINING PROTEIN 5"/>
    <property type="match status" value="1"/>
</dbReference>
<accession>A0A1R2BV99</accession>